<evidence type="ECO:0000259" key="6">
    <source>
        <dbReference type="PROSITE" id="PS50835"/>
    </source>
</evidence>
<sequence length="271" mass="29829">MMFRDLPTNTEIKTPNDISIVNKTGGTCLLVADPSKYELLTTDCDPILNFQIKSVNITDAGDYTCSITDCQQRLVVLGTPTKPVITASTGDLKSGGDQTLTCSSDSTTQPPDHGLAFTYTWLENGIKRPEDTSSLYLTDVDKSMFNNSYVCMARERQGTQSLSSEEFLLQLQYREALVATVNGNSSTSAVLRKGDTLNFTCHSDGYPVLDSINIQKQSVTFETVLESNIANYTKIDTGCFDNAVLRCRGLVGNGYIYSKEITVKIACKYYK</sequence>
<dbReference type="AlphaFoldDB" id="A0AAN8Q0Y5"/>
<evidence type="ECO:0000256" key="1">
    <source>
        <dbReference type="ARBA" id="ARBA00004479"/>
    </source>
</evidence>
<keyword evidence="5" id="KW-0393">Immunoglobulin domain</keyword>
<dbReference type="InterPro" id="IPR007110">
    <property type="entry name" value="Ig-like_dom"/>
</dbReference>
<dbReference type="EMBL" id="JAZGQO010000007">
    <property type="protein sequence ID" value="KAK6183686.1"/>
    <property type="molecule type" value="Genomic_DNA"/>
</dbReference>
<dbReference type="GO" id="GO:0050839">
    <property type="term" value="F:cell adhesion molecule binding"/>
    <property type="evidence" value="ECO:0007669"/>
    <property type="project" value="TreeGrafter"/>
</dbReference>
<protein>
    <recommendedName>
        <fullName evidence="6">Ig-like domain-containing protein</fullName>
    </recommendedName>
</protein>
<reference evidence="7 8" key="1">
    <citation type="submission" date="2024-01" db="EMBL/GenBank/DDBJ databases">
        <title>The genome of the rayed Mediterranean limpet Patella caerulea (Linnaeus, 1758).</title>
        <authorList>
            <person name="Anh-Thu Weber A."/>
            <person name="Halstead-Nussloch G."/>
        </authorList>
    </citation>
    <scope>NUCLEOTIDE SEQUENCE [LARGE SCALE GENOMIC DNA]</scope>
    <source>
        <strain evidence="7">AATW-2023a</strain>
        <tissue evidence="7">Whole specimen</tissue>
    </source>
</reference>
<evidence type="ECO:0000256" key="4">
    <source>
        <dbReference type="ARBA" id="ARBA00023180"/>
    </source>
</evidence>
<keyword evidence="8" id="KW-1185">Reference proteome</keyword>
<keyword evidence="2" id="KW-0472">Membrane</keyword>
<dbReference type="GO" id="GO:0005886">
    <property type="term" value="C:plasma membrane"/>
    <property type="evidence" value="ECO:0007669"/>
    <property type="project" value="TreeGrafter"/>
</dbReference>
<keyword evidence="4" id="KW-0325">Glycoprotein</keyword>
<dbReference type="PANTHER" id="PTHR11640">
    <property type="entry name" value="NEPHRIN"/>
    <property type="match status" value="1"/>
</dbReference>
<feature type="domain" description="Ig-like" evidence="6">
    <location>
        <begin position="80"/>
        <end position="163"/>
    </location>
</feature>
<dbReference type="PANTHER" id="PTHR11640:SF31">
    <property type="entry name" value="IRREGULAR CHIASM C-ROUGHEST PROTEIN-RELATED"/>
    <property type="match status" value="1"/>
</dbReference>
<comment type="caution">
    <text evidence="7">The sequence shown here is derived from an EMBL/GenBank/DDBJ whole genome shotgun (WGS) entry which is preliminary data.</text>
</comment>
<keyword evidence="3" id="KW-1015">Disulfide bond</keyword>
<evidence type="ECO:0000313" key="7">
    <source>
        <dbReference type="EMBL" id="KAK6183686.1"/>
    </source>
</evidence>
<dbReference type="PROSITE" id="PS50835">
    <property type="entry name" value="IG_LIKE"/>
    <property type="match status" value="1"/>
</dbReference>
<proteinExistence type="predicted"/>
<evidence type="ECO:0000256" key="2">
    <source>
        <dbReference type="ARBA" id="ARBA00023136"/>
    </source>
</evidence>
<dbReference type="Gene3D" id="2.60.40.10">
    <property type="entry name" value="Immunoglobulins"/>
    <property type="match status" value="1"/>
</dbReference>
<evidence type="ECO:0000256" key="5">
    <source>
        <dbReference type="ARBA" id="ARBA00023319"/>
    </source>
</evidence>
<dbReference type="InterPro" id="IPR013783">
    <property type="entry name" value="Ig-like_fold"/>
</dbReference>
<comment type="subcellular location">
    <subcellularLocation>
        <location evidence="1">Membrane</location>
        <topology evidence="1">Single-pass type I membrane protein</topology>
    </subcellularLocation>
</comment>
<dbReference type="GO" id="GO:0098609">
    <property type="term" value="P:cell-cell adhesion"/>
    <property type="evidence" value="ECO:0007669"/>
    <property type="project" value="TreeGrafter"/>
</dbReference>
<evidence type="ECO:0000256" key="3">
    <source>
        <dbReference type="ARBA" id="ARBA00023157"/>
    </source>
</evidence>
<name>A0AAN8Q0Y5_PATCE</name>
<accession>A0AAN8Q0Y5</accession>
<dbReference type="Proteomes" id="UP001347796">
    <property type="component" value="Unassembled WGS sequence"/>
</dbReference>
<organism evidence="7 8">
    <name type="scientific">Patella caerulea</name>
    <name type="common">Rayed Mediterranean limpet</name>
    <dbReference type="NCBI Taxonomy" id="87958"/>
    <lineage>
        <taxon>Eukaryota</taxon>
        <taxon>Metazoa</taxon>
        <taxon>Spiralia</taxon>
        <taxon>Lophotrochozoa</taxon>
        <taxon>Mollusca</taxon>
        <taxon>Gastropoda</taxon>
        <taxon>Patellogastropoda</taxon>
        <taxon>Patelloidea</taxon>
        <taxon>Patellidae</taxon>
        <taxon>Patella</taxon>
    </lineage>
</organism>
<gene>
    <name evidence="7" type="ORF">SNE40_011116</name>
</gene>
<dbReference type="SUPFAM" id="SSF48726">
    <property type="entry name" value="Immunoglobulin"/>
    <property type="match status" value="1"/>
</dbReference>
<dbReference type="InterPro" id="IPR051275">
    <property type="entry name" value="Cell_adhesion_signaling"/>
</dbReference>
<dbReference type="GO" id="GO:0005911">
    <property type="term" value="C:cell-cell junction"/>
    <property type="evidence" value="ECO:0007669"/>
    <property type="project" value="TreeGrafter"/>
</dbReference>
<dbReference type="InterPro" id="IPR036179">
    <property type="entry name" value="Ig-like_dom_sf"/>
</dbReference>
<evidence type="ECO:0000313" key="8">
    <source>
        <dbReference type="Proteomes" id="UP001347796"/>
    </source>
</evidence>